<dbReference type="RefSeq" id="WP_184866017.1">
    <property type="nucleotide sequence ID" value="NZ_JACHLK010000033.1"/>
</dbReference>
<dbReference type="AlphaFoldDB" id="A0A7X0PLM5"/>
<feature type="compositionally biased region" description="Basic and acidic residues" evidence="1">
    <location>
        <begin position="85"/>
        <end position="105"/>
    </location>
</feature>
<name>A0A7X0PLM5_9BURK</name>
<feature type="region of interest" description="Disordered" evidence="1">
    <location>
        <begin position="1"/>
        <end position="162"/>
    </location>
</feature>
<evidence type="ECO:0000313" key="3">
    <source>
        <dbReference type="Proteomes" id="UP000575083"/>
    </source>
</evidence>
<feature type="compositionally biased region" description="Basic and acidic residues" evidence="1">
    <location>
        <begin position="1"/>
        <end position="33"/>
    </location>
</feature>
<sequence>MGYRDSDDSGFSRHGMGRDHDHPDLGRDEDLHTSHSVSLDSLRARRDGQTYPGPRTWEGHEPPRGSGHERYGTGYGYGTRAPDIGGHEPRALYRPEQHYRPDDRGLQQGATAPGNRPGRSYGYGHDGRPDGGYAGNGGPDGIDHNDRSPSHRGSQRRYDPDYLAWREEQMRLLDEEYDLWRAERYQKFTEEFNAWRSARSRGPRGQGAEGLQGSDTAAPGKAKDGS</sequence>
<evidence type="ECO:0000256" key="1">
    <source>
        <dbReference type="SAM" id="MobiDB-lite"/>
    </source>
</evidence>
<organism evidence="2 3">
    <name type="scientific">Acidovorax soli</name>
    <dbReference type="NCBI Taxonomy" id="592050"/>
    <lineage>
        <taxon>Bacteria</taxon>
        <taxon>Pseudomonadati</taxon>
        <taxon>Pseudomonadota</taxon>
        <taxon>Betaproteobacteria</taxon>
        <taxon>Burkholderiales</taxon>
        <taxon>Comamonadaceae</taxon>
        <taxon>Acidovorax</taxon>
    </lineage>
</organism>
<dbReference type="EMBL" id="JACHLK010000033">
    <property type="protein sequence ID" value="MBB6564222.1"/>
    <property type="molecule type" value="Genomic_DNA"/>
</dbReference>
<proteinExistence type="predicted"/>
<feature type="compositionally biased region" description="Gly residues" evidence="1">
    <location>
        <begin position="130"/>
        <end position="140"/>
    </location>
</feature>
<comment type="caution">
    <text evidence="2">The sequence shown here is derived from an EMBL/GenBank/DDBJ whole genome shotgun (WGS) entry which is preliminary data.</text>
</comment>
<dbReference type="Proteomes" id="UP000575083">
    <property type="component" value="Unassembled WGS sequence"/>
</dbReference>
<feature type="region of interest" description="Disordered" evidence="1">
    <location>
        <begin position="193"/>
        <end position="226"/>
    </location>
</feature>
<reference evidence="2 3" key="1">
    <citation type="submission" date="2020-08" db="EMBL/GenBank/DDBJ databases">
        <title>Functional genomics of gut bacteria from endangered species of beetles.</title>
        <authorList>
            <person name="Carlos-Shanley C."/>
        </authorList>
    </citation>
    <scope>NUCLEOTIDE SEQUENCE [LARGE SCALE GENOMIC DNA]</scope>
    <source>
        <strain evidence="2 3">S00198</strain>
    </source>
</reference>
<protein>
    <submittedName>
        <fullName evidence="2">Uncharacterized protein</fullName>
    </submittedName>
</protein>
<feature type="compositionally biased region" description="Basic and acidic residues" evidence="1">
    <location>
        <begin position="57"/>
        <end position="71"/>
    </location>
</feature>
<keyword evidence="3" id="KW-1185">Reference proteome</keyword>
<gene>
    <name evidence="2" type="ORF">HNP48_006949</name>
</gene>
<accession>A0A7X0PLM5</accession>
<evidence type="ECO:0000313" key="2">
    <source>
        <dbReference type="EMBL" id="MBB6564222.1"/>
    </source>
</evidence>